<evidence type="ECO:0000259" key="2">
    <source>
        <dbReference type="Pfam" id="PF13372"/>
    </source>
</evidence>
<dbReference type="EMBL" id="RYFG02000121">
    <property type="protein sequence ID" value="TRW89637.1"/>
    <property type="molecule type" value="Genomic_DNA"/>
</dbReference>
<protein>
    <recommendedName>
        <fullName evidence="2">Alginate export domain-containing protein</fullName>
    </recommendedName>
</protein>
<evidence type="ECO:0000313" key="4">
    <source>
        <dbReference type="Proteomes" id="UP000733744"/>
    </source>
</evidence>
<dbReference type="InterPro" id="IPR025388">
    <property type="entry name" value="Alginate_export_dom"/>
</dbReference>
<name>A0ABY3C4L8_9GAMM</name>
<gene>
    <name evidence="3" type="ORF">EKO24_021515</name>
</gene>
<evidence type="ECO:0000313" key="3">
    <source>
        <dbReference type="EMBL" id="TRW89637.1"/>
    </source>
</evidence>
<organism evidence="3 4">
    <name type="scientific">Candidatus Methylobacter oryzae</name>
    <dbReference type="NCBI Taxonomy" id="2497749"/>
    <lineage>
        <taxon>Bacteria</taxon>
        <taxon>Pseudomonadati</taxon>
        <taxon>Pseudomonadota</taxon>
        <taxon>Gammaproteobacteria</taxon>
        <taxon>Methylococcales</taxon>
        <taxon>Methylococcaceae</taxon>
        <taxon>Methylobacter</taxon>
    </lineage>
</organism>
<reference evidence="3 4" key="1">
    <citation type="journal article" date="2019" name="Antonie Van Leeuwenhoek">
        <title>Description of 'Ca. Methylobacter oryzae' KRF1, a novel species from the environmentally important Methylobacter clade 2.</title>
        <authorList>
            <person name="Khatri K."/>
            <person name="Mohite J.A."/>
            <person name="Pandit P.S."/>
            <person name="Bahulikar R."/>
            <person name="Rahalkar M.C."/>
        </authorList>
    </citation>
    <scope>NUCLEOTIDE SEQUENCE [LARGE SCALE GENOMIC DNA]</scope>
    <source>
        <strain evidence="3 4">KRF1</strain>
    </source>
</reference>
<comment type="caution">
    <text evidence="3">The sequence shown here is derived from an EMBL/GenBank/DDBJ whole genome shotgun (WGS) entry which is preliminary data.</text>
</comment>
<sequence length="557" mass="61923">MHRRIVPDANITNQNFRSLMMRKKSRTSITVNHALGLLTAGGVCIGGSTQAAEPPPSYSRAPMAAYNFMMQDPLLGNSYEKPVWNLHDALHLPEWLSVGVEQRTRYESVSDTFKASQPSPAPKAGGGDQQIALQSDLWIQAKLGKFRFAAEFLDARTTLSDDGTNNTPNPPNNSSVDTLDFAQGYVSWADQNVFFSGKGVEVKAGRQTMDLGSRRLIARPIFRNTVNNFTGVRVRVIDYDHWQFNAFATMPVLRFPQYNSVTPNADLINHHQWDEEDTQTWFSGGILEGSNLYKNINAEVYLYHLDEGDSRLNPTRNRRYFTPGIRIYQKPGKGNFDFTAEGMGQFGTVKYAATGAFANTEKQHEAWSSHIEAGYSFDLPWSPRFYLEHDYASGNKNWKNNSASAEDSRFDPLFGASDFDFGPAGIYGAFQRTNINSPGYKLDFAPRNDMSFRFQQRLIWLAEGQDCWGGPACTAGTTPGLAGGNGSYVGNQIGFTGRYNFNSSLNFDAGWYHLFKGDFAKSAKQTNATGAAQTGAAYATTPGADTDYFFVTSQLRF</sequence>
<accession>A0ABY3C4L8</accession>
<keyword evidence="4" id="KW-1185">Reference proteome</keyword>
<dbReference type="Pfam" id="PF13372">
    <property type="entry name" value="Alginate_exp"/>
    <property type="match status" value="1"/>
</dbReference>
<dbReference type="Proteomes" id="UP000733744">
    <property type="component" value="Unassembled WGS sequence"/>
</dbReference>
<evidence type="ECO:0000256" key="1">
    <source>
        <dbReference type="SAM" id="MobiDB-lite"/>
    </source>
</evidence>
<proteinExistence type="predicted"/>
<feature type="domain" description="Alginate export" evidence="2">
    <location>
        <begin position="95"/>
        <end position="528"/>
    </location>
</feature>
<feature type="region of interest" description="Disordered" evidence="1">
    <location>
        <begin position="109"/>
        <end position="128"/>
    </location>
</feature>
<feature type="compositionally biased region" description="Polar residues" evidence="1">
    <location>
        <begin position="109"/>
        <end position="118"/>
    </location>
</feature>